<evidence type="ECO:0000256" key="11">
    <source>
        <dbReference type="RuleBase" id="RU000554"/>
    </source>
</evidence>
<evidence type="ECO:0000256" key="2">
    <source>
        <dbReference type="ARBA" id="ARBA00004804"/>
    </source>
</evidence>
<organism evidence="16 17">
    <name type="scientific">Rhodococcus coprophilus</name>
    <dbReference type="NCBI Taxonomy" id="38310"/>
    <lineage>
        <taxon>Bacteria</taxon>
        <taxon>Bacillati</taxon>
        <taxon>Actinomycetota</taxon>
        <taxon>Actinomycetes</taxon>
        <taxon>Mycobacteriales</taxon>
        <taxon>Nocardiaceae</taxon>
        <taxon>Rhodococcus</taxon>
    </lineage>
</organism>
<proteinExistence type="inferred from homology"/>
<comment type="pathway">
    <text evidence="2 10 11">Porphyrin-containing compound metabolism; protoporphyrin-IX biosynthesis; coproporphyrinogen-III from 5-aminolevulinate: step 4/4.</text>
</comment>
<keyword evidence="17" id="KW-1185">Reference proteome</keyword>
<dbReference type="AlphaFoldDB" id="A0A2X4U423"/>
<dbReference type="PANTHER" id="PTHR21091:SF169">
    <property type="entry name" value="UROPORPHYRINOGEN DECARBOXYLASE"/>
    <property type="match status" value="1"/>
</dbReference>
<comment type="subcellular location">
    <subcellularLocation>
        <location evidence="1">Cytoplasm</location>
        <location evidence="1">Cytosol</location>
    </subcellularLocation>
</comment>
<feature type="region of interest" description="Disordered" evidence="13">
    <location>
        <begin position="1"/>
        <end position="35"/>
    </location>
</feature>
<dbReference type="EC" id="4.1.1.37" evidence="5 10"/>
<evidence type="ECO:0000256" key="8">
    <source>
        <dbReference type="ARBA" id="ARBA00023239"/>
    </source>
</evidence>
<feature type="binding site" evidence="10">
    <location>
        <position position="188"/>
    </location>
    <ligand>
        <name>substrate</name>
    </ligand>
</feature>
<feature type="binding site" evidence="10">
    <location>
        <position position="243"/>
    </location>
    <ligand>
        <name>substrate</name>
    </ligand>
</feature>
<evidence type="ECO:0000256" key="5">
    <source>
        <dbReference type="ARBA" id="ARBA00012288"/>
    </source>
</evidence>
<evidence type="ECO:0000313" key="17">
    <source>
        <dbReference type="Proteomes" id="UP000249091"/>
    </source>
</evidence>
<evidence type="ECO:0000256" key="9">
    <source>
        <dbReference type="ARBA" id="ARBA00023244"/>
    </source>
</evidence>
<evidence type="ECO:0000256" key="13">
    <source>
        <dbReference type="SAM" id="MobiDB-lite"/>
    </source>
</evidence>
<comment type="caution">
    <text evidence="10">Lacks conserved residue(s) required for the propagation of feature annotation.</text>
</comment>
<evidence type="ECO:0000313" key="16">
    <source>
        <dbReference type="EMBL" id="SQI29052.1"/>
    </source>
</evidence>
<evidence type="ECO:0000256" key="4">
    <source>
        <dbReference type="ARBA" id="ARBA00011738"/>
    </source>
</evidence>
<dbReference type="EMBL" id="LS483468">
    <property type="protein sequence ID" value="SQI29052.1"/>
    <property type="molecule type" value="Genomic_DNA"/>
</dbReference>
<keyword evidence="8 10" id="KW-0456">Lyase</keyword>
<keyword evidence="9 10" id="KW-0627">Porphyrin biosynthesis</keyword>
<dbReference type="KEGG" id="rcr:NCTC10994_00773"/>
<dbReference type="Gene3D" id="3.20.20.210">
    <property type="match status" value="1"/>
</dbReference>
<evidence type="ECO:0000259" key="14">
    <source>
        <dbReference type="PROSITE" id="PS00906"/>
    </source>
</evidence>
<evidence type="ECO:0000259" key="15">
    <source>
        <dbReference type="PROSITE" id="PS00907"/>
    </source>
</evidence>
<dbReference type="PANTHER" id="PTHR21091">
    <property type="entry name" value="METHYLTETRAHYDROFOLATE:HOMOCYSTEINE METHYLTRANSFERASE RELATED"/>
    <property type="match status" value="1"/>
</dbReference>
<comment type="function">
    <text evidence="10">Catalyzes the decarboxylation of four acetate groups of uroporphyrinogen-III to yield coproporphyrinogen-III.</text>
</comment>
<dbReference type="InterPro" id="IPR006361">
    <property type="entry name" value="Uroporphyrinogen_deCO2ase_HemE"/>
</dbReference>
<dbReference type="FunFam" id="3.20.20.210:FF:000008">
    <property type="entry name" value="Uroporphyrinogen decarboxylase"/>
    <property type="match status" value="1"/>
</dbReference>
<evidence type="ECO:0000256" key="6">
    <source>
        <dbReference type="ARBA" id="ARBA00022490"/>
    </source>
</evidence>
<evidence type="ECO:0000256" key="7">
    <source>
        <dbReference type="ARBA" id="ARBA00022793"/>
    </source>
</evidence>
<dbReference type="GO" id="GO:0006782">
    <property type="term" value="P:protoporphyrinogen IX biosynthetic process"/>
    <property type="evidence" value="ECO:0007669"/>
    <property type="project" value="UniProtKB-UniRule"/>
</dbReference>
<dbReference type="UniPathway" id="UPA00251">
    <property type="reaction ID" value="UER00321"/>
</dbReference>
<dbReference type="PROSITE" id="PS00906">
    <property type="entry name" value="UROD_1"/>
    <property type="match status" value="1"/>
</dbReference>
<feature type="domain" description="Uroporphyrinogen decarboxylase (URO-D)" evidence="14">
    <location>
        <begin position="59"/>
        <end position="68"/>
    </location>
</feature>
<comment type="subunit">
    <text evidence="4 10">Homodimer.</text>
</comment>
<dbReference type="GO" id="GO:0004853">
    <property type="term" value="F:uroporphyrinogen decarboxylase activity"/>
    <property type="evidence" value="ECO:0007669"/>
    <property type="project" value="UniProtKB-UniRule"/>
</dbReference>
<keyword evidence="6 10" id="KW-0963">Cytoplasm</keyword>
<dbReference type="HAMAP" id="MF_00218">
    <property type="entry name" value="URO_D"/>
    <property type="match status" value="1"/>
</dbReference>
<comment type="similarity">
    <text evidence="3 10 12">Belongs to the uroporphyrinogen decarboxylase family.</text>
</comment>
<accession>A0A2X4U423</accession>
<dbReference type="Proteomes" id="UP000249091">
    <property type="component" value="Chromosome 1"/>
</dbReference>
<dbReference type="PROSITE" id="PS00907">
    <property type="entry name" value="UROD_2"/>
    <property type="match status" value="1"/>
</dbReference>
<feature type="compositionally biased region" description="Polar residues" evidence="13">
    <location>
        <begin position="21"/>
        <end position="31"/>
    </location>
</feature>
<evidence type="ECO:0000256" key="12">
    <source>
        <dbReference type="RuleBase" id="RU004169"/>
    </source>
</evidence>
<feature type="site" description="Transition state stabilizer" evidence="10">
    <location>
        <position position="113"/>
    </location>
</feature>
<comment type="catalytic activity">
    <reaction evidence="10 11">
        <text>uroporphyrinogen III + 4 H(+) = coproporphyrinogen III + 4 CO2</text>
        <dbReference type="Rhea" id="RHEA:19865"/>
        <dbReference type="ChEBI" id="CHEBI:15378"/>
        <dbReference type="ChEBI" id="CHEBI:16526"/>
        <dbReference type="ChEBI" id="CHEBI:57308"/>
        <dbReference type="ChEBI" id="CHEBI:57309"/>
        <dbReference type="EC" id="4.1.1.37"/>
    </reaction>
</comment>
<feature type="binding site" evidence="10">
    <location>
        <position position="362"/>
    </location>
    <ligand>
        <name>substrate</name>
    </ligand>
</feature>
<reference evidence="16 17" key="1">
    <citation type="submission" date="2018-06" db="EMBL/GenBank/DDBJ databases">
        <authorList>
            <consortium name="Pathogen Informatics"/>
            <person name="Doyle S."/>
        </authorList>
    </citation>
    <scope>NUCLEOTIDE SEQUENCE [LARGE SCALE GENOMIC DNA]</scope>
    <source>
        <strain evidence="16 17">NCTC10994</strain>
    </source>
</reference>
<dbReference type="STRING" id="1219011.GCA_001895045_00493"/>
<dbReference type="CDD" id="cd00717">
    <property type="entry name" value="URO-D"/>
    <property type="match status" value="1"/>
</dbReference>
<evidence type="ECO:0000256" key="3">
    <source>
        <dbReference type="ARBA" id="ARBA00009935"/>
    </source>
</evidence>
<evidence type="ECO:0000256" key="10">
    <source>
        <dbReference type="HAMAP-Rule" id="MF_00218"/>
    </source>
</evidence>
<name>A0A2X4U423_9NOCA</name>
<sequence>MGIEPGSDEPDETEERGSMTGLENTNVSSAVPAQYPSRRALPDAPLLNAARGTRPSHRPVWFMRQAGRSLPEYREIRAGVGMLESCFDPDLVCEITMQPVRRHKVDAAILFSDIVVPLKAAGIDLDIVAGTGPVVADPVRTAADVAALPHLEAEEVGAVARAVTLLTRELGSTPLIGFAGAPFTLASYLVEGGPSRNHERTKALMHADPKTWHELLGRLTDMAITFLRAQLGAGVDAIQLFDSWAGALSLADYREYVLPHSERVFAELAAADVPRIHFGVGTGELLGAMGEAGADVVGVDWRIPLDVAAQRVGPGKALQGNLDPALLFAGWDVVEREVRRVAAEADRALAAGSTGHIFNLGHGVLPDTDPDMLTRVVELVHSL</sequence>
<dbReference type="SUPFAM" id="SSF51726">
    <property type="entry name" value="UROD/MetE-like"/>
    <property type="match status" value="1"/>
</dbReference>
<dbReference type="GO" id="GO:0005829">
    <property type="term" value="C:cytosol"/>
    <property type="evidence" value="ECO:0007669"/>
    <property type="project" value="UniProtKB-SubCell"/>
</dbReference>
<protein>
    <recommendedName>
        <fullName evidence="5 10">Uroporphyrinogen decarboxylase</fullName>
        <shortName evidence="10">UPD</shortName>
        <shortName evidence="10">URO-D</shortName>
        <ecNumber evidence="5 10">4.1.1.37</ecNumber>
    </recommendedName>
</protein>
<evidence type="ECO:0000256" key="1">
    <source>
        <dbReference type="ARBA" id="ARBA00004514"/>
    </source>
</evidence>
<dbReference type="InterPro" id="IPR038071">
    <property type="entry name" value="UROD/MetE-like_sf"/>
</dbReference>
<feature type="binding site" evidence="10">
    <location>
        <begin position="64"/>
        <end position="68"/>
    </location>
    <ligand>
        <name>substrate</name>
    </ligand>
</feature>
<feature type="domain" description="Uroporphyrinogen decarboxylase (URO-D)" evidence="15">
    <location>
        <begin position="176"/>
        <end position="192"/>
    </location>
</feature>
<dbReference type="InterPro" id="IPR000257">
    <property type="entry name" value="Uroporphyrinogen_deCOase"/>
</dbReference>
<keyword evidence="7 10" id="KW-0210">Decarboxylase</keyword>
<dbReference type="Pfam" id="PF01208">
    <property type="entry name" value="URO-D"/>
    <property type="match status" value="1"/>
</dbReference>
<gene>
    <name evidence="10 16" type="primary">hemE</name>
    <name evidence="16" type="ORF">NCTC10994_00773</name>
</gene>
<dbReference type="NCBIfam" id="TIGR01464">
    <property type="entry name" value="hemE"/>
    <property type="match status" value="1"/>
</dbReference>
<feature type="compositionally biased region" description="Acidic residues" evidence="13">
    <location>
        <begin position="1"/>
        <end position="14"/>
    </location>
</feature>
<feature type="binding site" evidence="10">
    <location>
        <position position="113"/>
    </location>
    <ligand>
        <name>substrate</name>
    </ligand>
</feature>